<feature type="transmembrane region" description="Helical" evidence="1">
    <location>
        <begin position="101"/>
        <end position="119"/>
    </location>
</feature>
<dbReference type="AlphaFoldDB" id="A0AA37TNF3"/>
<dbReference type="RefSeq" id="WP_095498689.1">
    <property type="nucleotide sequence ID" value="NZ_BSPO01000003.1"/>
</dbReference>
<dbReference type="GO" id="GO:0016020">
    <property type="term" value="C:membrane"/>
    <property type="evidence" value="ECO:0007669"/>
    <property type="project" value="InterPro"/>
</dbReference>
<evidence type="ECO:0000256" key="1">
    <source>
        <dbReference type="SAM" id="Phobius"/>
    </source>
</evidence>
<proteinExistence type="predicted"/>
<dbReference type="InterPro" id="IPR037185">
    <property type="entry name" value="EmrE-like"/>
</dbReference>
<organism evidence="3 4">
    <name type="scientific">Paraferrimonas haliotis</name>
    <dbReference type="NCBI Taxonomy" id="2013866"/>
    <lineage>
        <taxon>Bacteria</taxon>
        <taxon>Pseudomonadati</taxon>
        <taxon>Pseudomonadota</taxon>
        <taxon>Gammaproteobacteria</taxon>
        <taxon>Alteromonadales</taxon>
        <taxon>Ferrimonadaceae</taxon>
        <taxon>Paraferrimonas</taxon>
    </lineage>
</organism>
<feature type="transmembrane region" description="Helical" evidence="1">
    <location>
        <begin position="215"/>
        <end position="234"/>
    </location>
</feature>
<keyword evidence="1" id="KW-1133">Transmembrane helix</keyword>
<feature type="domain" description="EamA" evidence="2">
    <location>
        <begin position="156"/>
        <end position="291"/>
    </location>
</feature>
<evidence type="ECO:0000313" key="3">
    <source>
        <dbReference type="EMBL" id="GLS83653.1"/>
    </source>
</evidence>
<dbReference type="Pfam" id="PF00892">
    <property type="entry name" value="EamA"/>
    <property type="match status" value="2"/>
</dbReference>
<protein>
    <submittedName>
        <fullName evidence="3">Membrane protein</fullName>
    </submittedName>
</protein>
<feature type="transmembrane region" description="Helical" evidence="1">
    <location>
        <begin position="76"/>
        <end position="95"/>
    </location>
</feature>
<evidence type="ECO:0000313" key="4">
    <source>
        <dbReference type="Proteomes" id="UP001157439"/>
    </source>
</evidence>
<feature type="transmembrane region" description="Helical" evidence="1">
    <location>
        <begin position="183"/>
        <end position="203"/>
    </location>
</feature>
<feature type="transmembrane region" description="Helical" evidence="1">
    <location>
        <begin position="7"/>
        <end position="29"/>
    </location>
</feature>
<feature type="domain" description="EamA" evidence="2">
    <location>
        <begin position="9"/>
        <end position="142"/>
    </location>
</feature>
<gene>
    <name evidence="3" type="ORF">GCM10007894_16300</name>
</gene>
<dbReference type="PANTHER" id="PTHR22911">
    <property type="entry name" value="ACYL-MALONYL CONDENSING ENZYME-RELATED"/>
    <property type="match status" value="1"/>
</dbReference>
<accession>A0AA37TNF3</accession>
<keyword evidence="4" id="KW-1185">Reference proteome</keyword>
<feature type="transmembrane region" description="Helical" evidence="1">
    <location>
        <begin position="35"/>
        <end position="55"/>
    </location>
</feature>
<evidence type="ECO:0000259" key="2">
    <source>
        <dbReference type="Pfam" id="PF00892"/>
    </source>
</evidence>
<dbReference type="Proteomes" id="UP001157439">
    <property type="component" value="Unassembled WGS sequence"/>
</dbReference>
<dbReference type="PANTHER" id="PTHR22911:SF137">
    <property type="entry name" value="SOLUTE CARRIER FAMILY 35 MEMBER G2-RELATED"/>
    <property type="match status" value="1"/>
</dbReference>
<comment type="caution">
    <text evidence="3">The sequence shown here is derived from an EMBL/GenBank/DDBJ whole genome shotgun (WGS) entry which is preliminary data.</text>
</comment>
<keyword evidence="1" id="KW-0812">Transmembrane</keyword>
<feature type="transmembrane region" description="Helical" evidence="1">
    <location>
        <begin position="126"/>
        <end position="149"/>
    </location>
</feature>
<dbReference type="EMBL" id="BSPO01000003">
    <property type="protein sequence ID" value="GLS83653.1"/>
    <property type="molecule type" value="Genomic_DNA"/>
</dbReference>
<dbReference type="InterPro" id="IPR000620">
    <property type="entry name" value="EamA_dom"/>
</dbReference>
<feature type="transmembrane region" description="Helical" evidence="1">
    <location>
        <begin position="155"/>
        <end position="174"/>
    </location>
</feature>
<dbReference type="SUPFAM" id="SSF103481">
    <property type="entry name" value="Multidrug resistance efflux transporter EmrE"/>
    <property type="match status" value="2"/>
</dbReference>
<reference evidence="3 4" key="1">
    <citation type="journal article" date="2014" name="Int. J. Syst. Evol. Microbiol.">
        <title>Complete genome sequence of Corynebacterium casei LMG S-19264T (=DSM 44701T), isolated from a smear-ripened cheese.</title>
        <authorList>
            <consortium name="US DOE Joint Genome Institute (JGI-PGF)"/>
            <person name="Walter F."/>
            <person name="Albersmeier A."/>
            <person name="Kalinowski J."/>
            <person name="Ruckert C."/>
        </authorList>
    </citation>
    <scope>NUCLEOTIDE SEQUENCE [LARGE SCALE GENOMIC DNA]</scope>
    <source>
        <strain evidence="3 4">NBRC 112785</strain>
    </source>
</reference>
<keyword evidence="1" id="KW-0472">Membrane</keyword>
<sequence>MQAHWKPYGYGLLAVLFWSTVATAFKIALTQVTPIQLVLLASLASMLFLAGLLSYQKQWRLVGRQLNNQPAHYLKTGLLNPFLYYLVLFEAYALLPAQQAQSLNYTWPVVLSLLMVPLLGQKLTKVDIVAAIIAYLGVLIIATGGNILAMEFESGLGVFLALLSTVLWALYWVFNTKDKGEPIVSLFISFCISLPFILAATLLTDGLPSMTYKALFAAVYVGLFEMGITFVLWLKALKLASASNQVSTASVSNLAFLSPVLSLFFISAILEEHIRAATYVGLGCIITALMLQRLVKLKP</sequence>
<feature type="transmembrane region" description="Helical" evidence="1">
    <location>
        <begin position="246"/>
        <end position="270"/>
    </location>
</feature>
<name>A0AA37TNF3_9GAMM</name>
<feature type="transmembrane region" description="Helical" evidence="1">
    <location>
        <begin position="276"/>
        <end position="295"/>
    </location>
</feature>